<comment type="caution">
    <text evidence="2">The sequence shown here is derived from an EMBL/GenBank/DDBJ whole genome shotgun (WGS) entry which is preliminary data.</text>
</comment>
<name>A0A3R6GK80_9BACT</name>
<reference evidence="2 3" key="1">
    <citation type="submission" date="2018-08" db="EMBL/GenBank/DDBJ databases">
        <title>A genome reference for cultivated species of the human gut microbiota.</title>
        <authorList>
            <person name="Zou Y."/>
            <person name="Xue W."/>
            <person name="Luo G."/>
        </authorList>
    </citation>
    <scope>NUCLEOTIDE SEQUENCE [LARGE SCALE GENOMIC DNA]</scope>
    <source>
        <strain evidence="2 3">AM22-1</strain>
    </source>
</reference>
<proteinExistence type="predicted"/>
<accession>A0A3R6GK80</accession>
<dbReference type="AlphaFoldDB" id="A0A3R6GK80"/>
<dbReference type="InterPro" id="IPR027417">
    <property type="entry name" value="P-loop_NTPase"/>
</dbReference>
<keyword evidence="1" id="KW-0175">Coiled coil</keyword>
<feature type="coiled-coil region" evidence="1">
    <location>
        <begin position="231"/>
        <end position="265"/>
    </location>
</feature>
<protein>
    <submittedName>
        <fullName evidence="2">DNA-binding protein</fullName>
    </submittedName>
</protein>
<sequence>MSMIKRSNEIAIQKNVKMMVYGQAGMGKTTFALSAPKPLLLDFDNGVKRVNTAHLDDNVGIVQVSSWQDILNLLNYNKKDLEEFDTIVVDTIGKMIDFIIAYRCNGRNPQIQDWGTINNDFKWFTSSLSQLNKNIVFVAHRDTRKEGESTVYIPALREKNYNNIVTDLDLLGYLEMRSENGQQIRTITFDPTSRNDGKNTCQLPGCMQIPVILDANGQPTAPNNFIATQILSRYQSMIAQKEEKVKEYNKALEEIKESVQLITDARGANHFIEHIKDYANLGNSIILHARSLFTEKVSALKLVYNKETKQYEDPQAA</sequence>
<keyword evidence="2" id="KW-0238">DNA-binding</keyword>
<dbReference type="RefSeq" id="WP_118200540.1">
    <property type="nucleotide sequence ID" value="NZ_JAPDVJ010000001.1"/>
</dbReference>
<dbReference type="SUPFAM" id="SSF52540">
    <property type="entry name" value="P-loop containing nucleoside triphosphate hydrolases"/>
    <property type="match status" value="1"/>
</dbReference>
<organism evidence="2 3">
    <name type="scientific">Segatella copri</name>
    <dbReference type="NCBI Taxonomy" id="165179"/>
    <lineage>
        <taxon>Bacteria</taxon>
        <taxon>Pseudomonadati</taxon>
        <taxon>Bacteroidota</taxon>
        <taxon>Bacteroidia</taxon>
        <taxon>Bacteroidales</taxon>
        <taxon>Prevotellaceae</taxon>
        <taxon>Segatella</taxon>
    </lineage>
</organism>
<dbReference type="Proteomes" id="UP000286501">
    <property type="component" value="Unassembled WGS sequence"/>
</dbReference>
<dbReference type="GO" id="GO:0003677">
    <property type="term" value="F:DNA binding"/>
    <property type="evidence" value="ECO:0007669"/>
    <property type="project" value="UniProtKB-KW"/>
</dbReference>
<dbReference type="Pfam" id="PF13479">
    <property type="entry name" value="AAA_24"/>
    <property type="match status" value="1"/>
</dbReference>
<evidence type="ECO:0000313" key="2">
    <source>
        <dbReference type="EMBL" id="RHG67074.1"/>
    </source>
</evidence>
<evidence type="ECO:0000256" key="1">
    <source>
        <dbReference type="SAM" id="Coils"/>
    </source>
</evidence>
<gene>
    <name evidence="2" type="ORF">DW250_05305</name>
</gene>
<dbReference type="EMBL" id="QRIN01000016">
    <property type="protein sequence ID" value="RHG67074.1"/>
    <property type="molecule type" value="Genomic_DNA"/>
</dbReference>
<evidence type="ECO:0000313" key="3">
    <source>
        <dbReference type="Proteomes" id="UP000286501"/>
    </source>
</evidence>